<sequence>MRQTTIYPGTTTIVPKSSRAAAMLAEGQEQLGQKGIKIDLDATAQIFHPFLLKMELMER</sequence>
<protein>
    <submittedName>
        <fullName evidence="1">Uncharacterized protein</fullName>
    </submittedName>
</protein>
<evidence type="ECO:0000313" key="1">
    <source>
        <dbReference type="EMBL" id="MBB2183599.1"/>
    </source>
</evidence>
<accession>A0A839K3K9</accession>
<comment type="caution">
    <text evidence="1">The sequence shown here is derived from an EMBL/GenBank/DDBJ whole genome shotgun (WGS) entry which is preliminary data.</text>
</comment>
<organism evidence="1 2">
    <name type="scientific">Variimorphobacter saccharofermentans</name>
    <dbReference type="NCBI Taxonomy" id="2755051"/>
    <lineage>
        <taxon>Bacteria</taxon>
        <taxon>Bacillati</taxon>
        <taxon>Bacillota</taxon>
        <taxon>Clostridia</taxon>
        <taxon>Lachnospirales</taxon>
        <taxon>Lachnospiraceae</taxon>
        <taxon>Variimorphobacter</taxon>
    </lineage>
</organism>
<reference evidence="1 2" key="1">
    <citation type="submission" date="2020-07" db="EMBL/GenBank/DDBJ databases">
        <title>Characterization and genome sequencing of isolate MD1, a novel member within the family Lachnospiraceae.</title>
        <authorList>
            <person name="Rettenmaier R."/>
            <person name="Di Bello L."/>
            <person name="Zinser C."/>
            <person name="Scheitz K."/>
            <person name="Liebl W."/>
            <person name="Zverlov V."/>
        </authorList>
    </citation>
    <scope>NUCLEOTIDE SEQUENCE [LARGE SCALE GENOMIC DNA]</scope>
    <source>
        <strain evidence="1 2">MD1</strain>
    </source>
</reference>
<gene>
    <name evidence="1" type="ORF">H0486_12010</name>
</gene>
<evidence type="ECO:0000313" key="2">
    <source>
        <dbReference type="Proteomes" id="UP000574276"/>
    </source>
</evidence>
<dbReference type="RefSeq" id="WP_228353232.1">
    <property type="nucleotide sequence ID" value="NZ_JACEGA010000001.1"/>
</dbReference>
<proteinExistence type="predicted"/>
<dbReference type="AlphaFoldDB" id="A0A839K3K9"/>
<keyword evidence="2" id="KW-1185">Reference proteome</keyword>
<dbReference type="Proteomes" id="UP000574276">
    <property type="component" value="Unassembled WGS sequence"/>
</dbReference>
<dbReference type="EMBL" id="JACEGA010000001">
    <property type="protein sequence ID" value="MBB2183599.1"/>
    <property type="molecule type" value="Genomic_DNA"/>
</dbReference>
<name>A0A839K3K9_9FIRM</name>